<accession>A0A918PE54</accession>
<organism evidence="1 2">
    <name type="scientific">Novosphingobium colocasiae</name>
    <dbReference type="NCBI Taxonomy" id="1256513"/>
    <lineage>
        <taxon>Bacteria</taxon>
        <taxon>Pseudomonadati</taxon>
        <taxon>Pseudomonadota</taxon>
        <taxon>Alphaproteobacteria</taxon>
        <taxon>Sphingomonadales</taxon>
        <taxon>Sphingomonadaceae</taxon>
        <taxon>Novosphingobium</taxon>
    </lineage>
</organism>
<keyword evidence="2" id="KW-1185">Reference proteome</keyword>
<evidence type="ECO:0000313" key="2">
    <source>
        <dbReference type="Proteomes" id="UP000648075"/>
    </source>
</evidence>
<dbReference type="NCBIfam" id="TIGR01635">
    <property type="entry name" value="tail_comp_S"/>
    <property type="match status" value="1"/>
</dbReference>
<dbReference type="Proteomes" id="UP000648075">
    <property type="component" value="Unassembled WGS sequence"/>
</dbReference>
<reference evidence="1" key="2">
    <citation type="submission" date="2020-09" db="EMBL/GenBank/DDBJ databases">
        <authorList>
            <person name="Sun Q."/>
            <person name="Kim S."/>
        </authorList>
    </citation>
    <scope>NUCLEOTIDE SEQUENCE</scope>
    <source>
        <strain evidence="1">KCTC 32255</strain>
    </source>
</reference>
<evidence type="ECO:0008006" key="3">
    <source>
        <dbReference type="Google" id="ProtNLM"/>
    </source>
</evidence>
<dbReference type="Pfam" id="PF05069">
    <property type="entry name" value="Phage_tail_S"/>
    <property type="match status" value="1"/>
</dbReference>
<reference evidence="1" key="1">
    <citation type="journal article" date="2014" name="Int. J. Syst. Evol. Microbiol.">
        <title>Complete genome sequence of Corynebacterium casei LMG S-19264T (=DSM 44701T), isolated from a smear-ripened cheese.</title>
        <authorList>
            <consortium name="US DOE Joint Genome Institute (JGI-PGF)"/>
            <person name="Walter F."/>
            <person name="Albersmeier A."/>
            <person name="Kalinowski J."/>
            <person name="Ruckert C."/>
        </authorList>
    </citation>
    <scope>NUCLEOTIDE SEQUENCE</scope>
    <source>
        <strain evidence="1">KCTC 32255</strain>
    </source>
</reference>
<proteinExistence type="predicted"/>
<comment type="caution">
    <text evidence="1">The sequence shown here is derived from an EMBL/GenBank/DDBJ whole genome shotgun (WGS) entry which is preliminary data.</text>
</comment>
<sequence>MAEDLQQFEEWFGRILQGMEPAARKRAAMKLGQRLRANNLKRIAANVEPDGSPMAPRKPRLDRRGRLRARAGGKMFKGLRRARNWKIDADQDGVEIRPATGAVDRVGSVSQFGEISTVGYLRNGTPIRARYAMRRILGFGPEDDTLALEVAASLFDPDTR</sequence>
<protein>
    <recommendedName>
        <fullName evidence="3">Phage virion morphogenesis protein</fullName>
    </recommendedName>
</protein>
<dbReference type="RefSeq" id="WP_189620770.1">
    <property type="nucleotide sequence ID" value="NZ_BMZA01000004.1"/>
</dbReference>
<name>A0A918PE54_9SPHN</name>
<dbReference type="AlphaFoldDB" id="A0A918PE54"/>
<dbReference type="InterPro" id="IPR006522">
    <property type="entry name" value="Phage_virion_morphogenesis"/>
</dbReference>
<dbReference type="EMBL" id="BMZA01000004">
    <property type="protein sequence ID" value="GGZ02734.1"/>
    <property type="molecule type" value="Genomic_DNA"/>
</dbReference>
<evidence type="ECO:0000313" key="1">
    <source>
        <dbReference type="EMBL" id="GGZ02734.1"/>
    </source>
</evidence>
<gene>
    <name evidence="1" type="ORF">GCM10011614_17260</name>
</gene>